<dbReference type="NCBIfam" id="TIGR02937">
    <property type="entry name" value="sigma70-ECF"/>
    <property type="match status" value="1"/>
</dbReference>
<dbReference type="SUPFAM" id="SSF88946">
    <property type="entry name" value="Sigma2 domain of RNA polymerase sigma factors"/>
    <property type="match status" value="1"/>
</dbReference>
<evidence type="ECO:0000256" key="1">
    <source>
        <dbReference type="ARBA" id="ARBA00011344"/>
    </source>
</evidence>
<dbReference type="GO" id="GO:0016987">
    <property type="term" value="F:sigma factor activity"/>
    <property type="evidence" value="ECO:0007669"/>
    <property type="project" value="InterPro"/>
</dbReference>
<dbReference type="Proteomes" id="UP000036834">
    <property type="component" value="Unassembled WGS sequence"/>
</dbReference>
<dbReference type="SUPFAM" id="SSF54427">
    <property type="entry name" value="NTF2-like"/>
    <property type="match status" value="1"/>
</dbReference>
<evidence type="ECO:0000259" key="2">
    <source>
        <dbReference type="Pfam" id="PF04542"/>
    </source>
</evidence>
<dbReference type="STRING" id="54915.ADS79_02935"/>
<reference evidence="5" key="2">
    <citation type="submission" date="2015-07" db="EMBL/GenBank/DDBJ databases">
        <title>MeaNS - Measles Nucleotide Surveillance Program.</title>
        <authorList>
            <person name="Tran T."/>
            <person name="Druce J."/>
        </authorList>
    </citation>
    <scope>NUCLEOTIDE SEQUENCE</scope>
    <source>
        <strain evidence="5">DSM 9887</strain>
    </source>
</reference>
<dbReference type="InterPro" id="IPR032710">
    <property type="entry name" value="NTF2-like_dom_sf"/>
</dbReference>
<feature type="domain" description="RNA polymerase sigma factor 70 region 4 type 2" evidence="3">
    <location>
        <begin position="110"/>
        <end position="159"/>
    </location>
</feature>
<dbReference type="Gene3D" id="1.10.1740.10">
    <property type="match status" value="1"/>
</dbReference>
<dbReference type="Pfam" id="PF08281">
    <property type="entry name" value="Sigma70_r4_2"/>
    <property type="match status" value="1"/>
</dbReference>
<dbReference type="SUPFAM" id="SSF88659">
    <property type="entry name" value="Sigma3 and sigma4 domains of RNA polymerase sigma factors"/>
    <property type="match status" value="1"/>
</dbReference>
<comment type="caution">
    <text evidence="5">The sequence shown here is derived from an EMBL/GenBank/DDBJ whole genome shotgun (WGS) entry which is preliminary data.</text>
</comment>
<dbReference type="Pfam" id="PF04542">
    <property type="entry name" value="Sigma70_r2"/>
    <property type="match status" value="1"/>
</dbReference>
<dbReference type="NCBIfam" id="NF007214">
    <property type="entry name" value="PRK09636.1"/>
    <property type="match status" value="1"/>
</dbReference>
<dbReference type="InterPro" id="IPR007627">
    <property type="entry name" value="RNA_pol_sigma70_r2"/>
</dbReference>
<accession>A0A0K9Z2G6</accession>
<dbReference type="OrthoDB" id="3211555at2"/>
<evidence type="ECO:0000313" key="5">
    <source>
        <dbReference type="EMBL" id="KNB74655.1"/>
    </source>
</evidence>
<dbReference type="InterPro" id="IPR052704">
    <property type="entry name" value="ECF_Sigma-70_Domain"/>
</dbReference>
<dbReference type="PANTHER" id="PTHR30173:SF36">
    <property type="entry name" value="ECF RNA POLYMERASE SIGMA FACTOR SIGJ"/>
    <property type="match status" value="1"/>
</dbReference>
<evidence type="ECO:0000313" key="4">
    <source>
        <dbReference type="EMBL" id="GED67701.1"/>
    </source>
</evidence>
<evidence type="ECO:0000313" key="7">
    <source>
        <dbReference type="Proteomes" id="UP000319578"/>
    </source>
</evidence>
<keyword evidence="7" id="KW-1185">Reference proteome</keyword>
<dbReference type="InterPro" id="IPR014284">
    <property type="entry name" value="RNA_pol_sigma-70_dom"/>
</dbReference>
<organism evidence="5 6">
    <name type="scientific">Brevibacillus reuszeri</name>
    <dbReference type="NCBI Taxonomy" id="54915"/>
    <lineage>
        <taxon>Bacteria</taxon>
        <taxon>Bacillati</taxon>
        <taxon>Bacillota</taxon>
        <taxon>Bacilli</taxon>
        <taxon>Bacillales</taxon>
        <taxon>Paenibacillaceae</taxon>
        <taxon>Brevibacillus</taxon>
    </lineage>
</organism>
<proteinExistence type="predicted"/>
<dbReference type="NCBIfam" id="TIGR02957">
    <property type="entry name" value="SigX4"/>
    <property type="match status" value="1"/>
</dbReference>
<dbReference type="InterPro" id="IPR013325">
    <property type="entry name" value="RNA_pol_sigma_r2"/>
</dbReference>
<dbReference type="InterPro" id="IPR036388">
    <property type="entry name" value="WH-like_DNA-bd_sf"/>
</dbReference>
<dbReference type="GO" id="GO:0006352">
    <property type="term" value="P:DNA-templated transcription initiation"/>
    <property type="evidence" value="ECO:0007669"/>
    <property type="project" value="InterPro"/>
</dbReference>
<dbReference type="EMBL" id="BJON01000006">
    <property type="protein sequence ID" value="GED67701.1"/>
    <property type="molecule type" value="Genomic_DNA"/>
</dbReference>
<dbReference type="InterPro" id="IPR013324">
    <property type="entry name" value="RNA_pol_sigma_r3/r4-like"/>
</dbReference>
<dbReference type="RefSeq" id="WP_049736906.1">
    <property type="nucleotide sequence ID" value="NZ_BJON01000006.1"/>
</dbReference>
<dbReference type="Proteomes" id="UP000319578">
    <property type="component" value="Unassembled WGS sequence"/>
</dbReference>
<protein>
    <submittedName>
        <fullName evidence="4 5">RNA polymerase</fullName>
    </submittedName>
</protein>
<dbReference type="GO" id="GO:0003677">
    <property type="term" value="F:DNA binding"/>
    <property type="evidence" value="ECO:0007669"/>
    <property type="project" value="InterPro"/>
</dbReference>
<dbReference type="EMBL" id="LGIQ01000002">
    <property type="protein sequence ID" value="KNB74655.1"/>
    <property type="molecule type" value="Genomic_DNA"/>
</dbReference>
<comment type="subunit">
    <text evidence="1">Interacts transiently with the RNA polymerase catalytic core formed by RpoA, RpoB, RpoC and RpoZ (2 alpha, 1 beta, 1 beta' and 1 omega subunit) to form the RNA polymerase holoenzyme that can initiate transcription.</text>
</comment>
<dbReference type="PANTHER" id="PTHR30173">
    <property type="entry name" value="SIGMA 19 FACTOR"/>
    <property type="match status" value="1"/>
</dbReference>
<feature type="domain" description="RNA polymerase sigma-70 region 2" evidence="2">
    <location>
        <begin position="9"/>
        <end position="73"/>
    </location>
</feature>
<dbReference type="InterPro" id="IPR013249">
    <property type="entry name" value="RNA_pol_sigma70_r4_t2"/>
</dbReference>
<reference evidence="6" key="1">
    <citation type="submission" date="2015-07" db="EMBL/GenBank/DDBJ databases">
        <title>Genome sequencing project for genomic taxonomy and phylogenomics of Bacillus-like bacteria.</title>
        <authorList>
            <person name="Liu B."/>
            <person name="Wang J."/>
            <person name="Zhu Y."/>
            <person name="Liu G."/>
            <person name="Chen Q."/>
            <person name="Chen Z."/>
            <person name="Lan J."/>
            <person name="Che J."/>
            <person name="Ge C."/>
            <person name="Shi H."/>
            <person name="Pan Z."/>
            <person name="Liu X."/>
        </authorList>
    </citation>
    <scope>NUCLEOTIDE SEQUENCE [LARGE SCALE GENOMIC DNA]</scope>
    <source>
        <strain evidence="6">DSM 9887</strain>
    </source>
</reference>
<dbReference type="AlphaFoldDB" id="A0A0K9Z2G6"/>
<reference evidence="4 7" key="3">
    <citation type="submission" date="2019-06" db="EMBL/GenBank/DDBJ databases">
        <title>Whole genome shotgun sequence of Brevibacillus reuszeri NBRC 15719.</title>
        <authorList>
            <person name="Hosoyama A."/>
            <person name="Uohara A."/>
            <person name="Ohji S."/>
            <person name="Ichikawa N."/>
        </authorList>
    </citation>
    <scope>NUCLEOTIDE SEQUENCE [LARGE SCALE GENOMIC DNA]</scope>
    <source>
        <strain evidence="4 7">NBRC 15719</strain>
    </source>
</reference>
<dbReference type="InterPro" id="IPR014303">
    <property type="entry name" value="RNA_pol_sigma-70_ECF"/>
</dbReference>
<dbReference type="Gene3D" id="1.10.10.10">
    <property type="entry name" value="Winged helix-like DNA-binding domain superfamily/Winged helix DNA-binding domain"/>
    <property type="match status" value="1"/>
</dbReference>
<dbReference type="PATRIC" id="fig|54915.3.peg.5756"/>
<gene>
    <name evidence="4" type="primary">rpoE_1</name>
    <name evidence="5" type="ORF">ADS79_02935</name>
    <name evidence="4" type="ORF">BRE01_14030</name>
</gene>
<evidence type="ECO:0000259" key="3">
    <source>
        <dbReference type="Pfam" id="PF08281"/>
    </source>
</evidence>
<name>A0A0K9Z2G6_9BACL</name>
<sequence>MPIRMEDVYQEYKALLFSLAYRMLGSVTEAEDIVQETFLAFAQNDFNDIHHVKSYLCKAVTNRCLDTLKSARWKREQYVGEWLPEPYMADRSEHDPLHVVMEKEAVSYGLLVLLDTLTPQERAVYILRTALDYDYRAIAEMLDKTEDSCRKLFSRAGQKLKGAGLQTETQPERSTRLVTQLIQAISQADAKTLISLLTNDAVLVSDGGGKARSALRPIFSDQRIVAFLLGIWPRWAASSTMQVRTMNGQDGIVVMSDGELKITFQFVLHPLEYRIERIYMMVNPEKLSHLVAKA</sequence>
<evidence type="ECO:0000313" key="6">
    <source>
        <dbReference type="Proteomes" id="UP000036834"/>
    </source>
</evidence>